<keyword evidence="5" id="KW-0597">Phosphoprotein</keyword>
<dbReference type="InterPro" id="IPR045272">
    <property type="entry name" value="ANXUR1/2-like"/>
</dbReference>
<dbReference type="PANTHER" id="PTHR27003:SF471">
    <property type="entry name" value="VASCULAR ENDOTHELIAL GROWTH FACTOR RECEPTOR 2 (VEGFR2)-RELATED"/>
    <property type="match status" value="1"/>
</dbReference>
<dbReference type="SMART" id="SM00220">
    <property type="entry name" value="S_TKc"/>
    <property type="match status" value="3"/>
</dbReference>
<dbReference type="InterPro" id="IPR001245">
    <property type="entry name" value="Ser-Thr/Tyr_kinase_cat_dom"/>
</dbReference>
<keyword evidence="11 20" id="KW-0547">Nucleotide-binding</keyword>
<evidence type="ECO:0000256" key="16">
    <source>
        <dbReference type="ARBA" id="ARBA00023170"/>
    </source>
</evidence>
<dbReference type="Gene3D" id="3.30.200.20">
    <property type="entry name" value="Phosphorylase Kinase, domain 1"/>
    <property type="match status" value="4"/>
</dbReference>
<evidence type="ECO:0000256" key="19">
    <source>
        <dbReference type="ARBA" id="ARBA00048679"/>
    </source>
</evidence>
<evidence type="ECO:0000256" key="5">
    <source>
        <dbReference type="ARBA" id="ARBA00022553"/>
    </source>
</evidence>
<dbReference type="InterPro" id="IPR000719">
    <property type="entry name" value="Prot_kinase_dom"/>
</dbReference>
<evidence type="ECO:0000256" key="4">
    <source>
        <dbReference type="ARBA" id="ARBA00022527"/>
    </source>
</evidence>
<dbReference type="PANTHER" id="PTHR27003">
    <property type="entry name" value="OS07G0166700 PROTEIN"/>
    <property type="match status" value="1"/>
</dbReference>
<evidence type="ECO:0000256" key="11">
    <source>
        <dbReference type="ARBA" id="ARBA00022741"/>
    </source>
</evidence>
<evidence type="ECO:0000256" key="20">
    <source>
        <dbReference type="PROSITE-ProRule" id="PRU10141"/>
    </source>
</evidence>
<dbReference type="GO" id="GO:0005886">
    <property type="term" value="C:plasma membrane"/>
    <property type="evidence" value="ECO:0007669"/>
    <property type="project" value="UniProtKB-SubCell"/>
</dbReference>
<feature type="domain" description="Protein kinase" evidence="21">
    <location>
        <begin position="1244"/>
        <end position="1528"/>
    </location>
</feature>
<comment type="caution">
    <text evidence="22">The sequence shown here is derived from an EMBL/GenBank/DDBJ whole genome shotgun (WGS) entry which is preliminary data.</text>
</comment>
<evidence type="ECO:0000256" key="3">
    <source>
        <dbReference type="ARBA" id="ARBA00022475"/>
    </source>
</evidence>
<dbReference type="FunFam" id="1.10.510.10:FF:000358">
    <property type="entry name" value="Putative leucine-rich repeat receptor-like serine/threonine-protein kinase"/>
    <property type="match status" value="2"/>
</dbReference>
<comment type="subcellular location">
    <subcellularLocation>
        <location evidence="1">Cell membrane</location>
        <topology evidence="1">Single-pass membrane protein</topology>
    </subcellularLocation>
</comment>
<keyword evidence="23" id="KW-1185">Reference proteome</keyword>
<evidence type="ECO:0000313" key="23">
    <source>
        <dbReference type="Proteomes" id="UP001408789"/>
    </source>
</evidence>
<evidence type="ECO:0000256" key="17">
    <source>
        <dbReference type="ARBA" id="ARBA00023180"/>
    </source>
</evidence>
<gene>
    <name evidence="22" type="ORF">SSX86_014594</name>
</gene>
<dbReference type="GO" id="GO:0004714">
    <property type="term" value="F:transmembrane receptor protein tyrosine kinase activity"/>
    <property type="evidence" value="ECO:0007669"/>
    <property type="project" value="InterPro"/>
</dbReference>
<evidence type="ECO:0000313" key="22">
    <source>
        <dbReference type="EMBL" id="KAK9067268.1"/>
    </source>
</evidence>
<keyword evidence="17" id="KW-0325">Glycoprotein</keyword>
<dbReference type="InterPro" id="IPR017441">
    <property type="entry name" value="Protein_kinase_ATP_BS"/>
</dbReference>
<protein>
    <recommendedName>
        <fullName evidence="2">non-specific serine/threonine protein kinase</fullName>
        <ecNumber evidence="2">2.7.11.1</ecNumber>
    </recommendedName>
</protein>
<proteinExistence type="predicted"/>
<evidence type="ECO:0000256" key="18">
    <source>
        <dbReference type="ARBA" id="ARBA00047899"/>
    </source>
</evidence>
<dbReference type="SUPFAM" id="SSF56112">
    <property type="entry name" value="Protein kinase-like (PK-like)"/>
    <property type="match status" value="5"/>
</dbReference>
<feature type="domain" description="Protein kinase" evidence="21">
    <location>
        <begin position="920"/>
        <end position="1220"/>
    </location>
</feature>
<dbReference type="Gene3D" id="1.10.510.10">
    <property type="entry name" value="Transferase(Phosphotransferase) domain 1"/>
    <property type="match status" value="6"/>
</dbReference>
<reference evidence="22 23" key="1">
    <citation type="submission" date="2024-04" db="EMBL/GenBank/DDBJ databases">
        <title>The reference genome of an endangered Asteraceae, Deinandra increscens subsp. villosa, native to the Central Coast of California.</title>
        <authorList>
            <person name="Guilliams M."/>
            <person name="Hasenstab-Lehman K."/>
            <person name="Meyer R."/>
            <person name="Mcevoy S."/>
        </authorList>
    </citation>
    <scope>NUCLEOTIDE SEQUENCE [LARGE SCALE GENOMIC DNA]</scope>
    <source>
        <tissue evidence="22">Leaf</tissue>
    </source>
</reference>
<dbReference type="Pfam" id="PF07714">
    <property type="entry name" value="PK_Tyr_Ser-Thr"/>
    <property type="match status" value="5"/>
</dbReference>
<keyword evidence="12" id="KW-0418">Kinase</keyword>
<keyword evidence="16" id="KW-0675">Receptor</keyword>
<organism evidence="22 23">
    <name type="scientific">Deinandra increscens subsp. villosa</name>
    <dbReference type="NCBI Taxonomy" id="3103831"/>
    <lineage>
        <taxon>Eukaryota</taxon>
        <taxon>Viridiplantae</taxon>
        <taxon>Streptophyta</taxon>
        <taxon>Embryophyta</taxon>
        <taxon>Tracheophyta</taxon>
        <taxon>Spermatophyta</taxon>
        <taxon>Magnoliopsida</taxon>
        <taxon>eudicotyledons</taxon>
        <taxon>Gunneridae</taxon>
        <taxon>Pentapetalae</taxon>
        <taxon>asterids</taxon>
        <taxon>campanulids</taxon>
        <taxon>Asterales</taxon>
        <taxon>Asteraceae</taxon>
        <taxon>Asteroideae</taxon>
        <taxon>Heliantheae alliance</taxon>
        <taxon>Madieae</taxon>
        <taxon>Madiinae</taxon>
        <taxon>Deinandra</taxon>
    </lineage>
</organism>
<dbReference type="GO" id="GO:0004674">
    <property type="term" value="F:protein serine/threonine kinase activity"/>
    <property type="evidence" value="ECO:0007669"/>
    <property type="project" value="UniProtKB-KW"/>
</dbReference>
<dbReference type="PROSITE" id="PS50011">
    <property type="entry name" value="PROTEIN_KINASE_DOM"/>
    <property type="match status" value="4"/>
</dbReference>
<keyword evidence="15" id="KW-0472">Membrane</keyword>
<comment type="catalytic activity">
    <reaction evidence="19">
        <text>L-seryl-[protein] + ATP = O-phospho-L-seryl-[protein] + ADP + H(+)</text>
        <dbReference type="Rhea" id="RHEA:17989"/>
        <dbReference type="Rhea" id="RHEA-COMP:9863"/>
        <dbReference type="Rhea" id="RHEA-COMP:11604"/>
        <dbReference type="ChEBI" id="CHEBI:15378"/>
        <dbReference type="ChEBI" id="CHEBI:29999"/>
        <dbReference type="ChEBI" id="CHEBI:30616"/>
        <dbReference type="ChEBI" id="CHEBI:83421"/>
        <dbReference type="ChEBI" id="CHEBI:456216"/>
        <dbReference type="EC" id="2.7.11.1"/>
    </reaction>
</comment>
<dbReference type="EMBL" id="JBCNJP010000015">
    <property type="protein sequence ID" value="KAK9067268.1"/>
    <property type="molecule type" value="Genomic_DNA"/>
</dbReference>
<dbReference type="PROSITE" id="PS00108">
    <property type="entry name" value="PROTEIN_KINASE_ST"/>
    <property type="match status" value="2"/>
</dbReference>
<evidence type="ECO:0000256" key="6">
    <source>
        <dbReference type="ARBA" id="ARBA00022614"/>
    </source>
</evidence>
<keyword evidence="9" id="KW-0732">Signal</keyword>
<accession>A0AAP0D9S9</accession>
<evidence type="ECO:0000256" key="8">
    <source>
        <dbReference type="ARBA" id="ARBA00022692"/>
    </source>
</evidence>
<keyword evidence="4" id="KW-0723">Serine/threonine-protein kinase</keyword>
<dbReference type="Proteomes" id="UP001408789">
    <property type="component" value="Unassembled WGS sequence"/>
</dbReference>
<evidence type="ECO:0000256" key="12">
    <source>
        <dbReference type="ARBA" id="ARBA00022777"/>
    </source>
</evidence>
<keyword evidence="8" id="KW-0812">Transmembrane</keyword>
<feature type="binding site" evidence="20">
    <location>
        <position position="631"/>
    </location>
    <ligand>
        <name>ATP</name>
        <dbReference type="ChEBI" id="CHEBI:30616"/>
    </ligand>
</feature>
<dbReference type="GO" id="GO:0005524">
    <property type="term" value="F:ATP binding"/>
    <property type="evidence" value="ECO:0007669"/>
    <property type="project" value="UniProtKB-UniRule"/>
</dbReference>
<sequence length="1600" mass="183678">MSSKDAEYSLDAALAALRIPLENIVTSTENFAEENLLKTDFYKGVLPQWSKEGIDVVIWKYRGPEFAFYEEIKKISCFNHRNVVSFIGFCDEKDERMIVMEHVVNGSLHKHLSGPALRWSQRLLICFGAGLALRCIRNDYTSFKVLLDGDWEAKILFRNESWYHTKLYSLGMILLEVLYGRKVTVEDVNMYRAKMAMDHDGEGEQLDDVIDPNLRKQMLPELRSIFLEIASECLEEQPDQQNPYVFKQIVKRLKEAFEIQWKHENLLRVESFASLKIPLIQIKSATNNFAITYSIASNMYERVYKAEIDHFDRENVLTKKKVVIKRIFGYEKITKDFFVEIEMLTSCKHPNLVSLLGFCDEDSEMILVFECAFKETLNSYLRSTSNRTKLTWEKRIRICLDIAHGLKHLHNINNKPSIHQGILSANVLLDEKWTAKIADFRLSEFKSCPSSLGQSGQRFVMDDIYFLGVILFEILTGRLAYDPFYIAANVSGFVSMARQYFYEGKLKNEVDLRIMEEPQGYTQKRGPNQDSLDTFSETAYRCLAATASQRPTWESVIMSLEKALHSQVQNLDNLKIPKHLKFPLEDIKSATKNFDKNCHIGGGVYGEVYKTEFQMKSKDELLEMPNTVVIKRIISRKDSQGNEGFLEEFYELSKCKHPNIVPLLGFCVEDVEVLLIYELASNGSLRDYLGCSDKMINLTWSQLLEICIDIAKGLRYVHTVMKDKERIIHGNIKSANILLDKNWEAKITDFGLSNFRAPNQASTINTNDIACTNVYLDPEYTETGRLTKASDVYSFGVVLFEIFSGKLAYDSDYTKENKNGLGPIARRHYEEGTLKEILDPKITGEASELHLAPDHNSLHAFSRISYQCLAKTQAERPTIDVVINQLNSALYFQDHPRMKVQHLEHLKIRLEDILLATNNFDQKCCIGSGGYGEVYRAQLKMKTKDELIETPKTVAIKRIKSREDSQGSDGFLVERDMLSKCDHPNIVSLLGFCVEGNEMLLIYEYASNGSLDEYLRSIDKMTNLTWTQRLKMCIDIACGLNYLHTIFDNKKGIIHRDIKSDNILLGKDWEAKIADFGLSKFNTANTQASTINTKLAGTNVYWDPEYAKTGRLKKASDIYSFGVVLFEIFSGKLAYDSNYTWENEKGLAPIARKRFRKGTLKEMLDPKIMDEASELGFTRKARPGHDSLNAFLRIAYLCIAKTQAARPTIQVVLNGLQKALDFQEDEMKTVKFSLEHIKLGVNYFSDVNCIMRGGYGMLYNGKVQDNSIHGNVVVKRFSRGRYLNGTKLSWEDGFMKEFEVLFKYKQENIIGLVGYCKEMEETILVYELASKGSLSRYISDASLSWTQRLKICIDIAKGLKFLQGNDAGKDVIIVHRDIKSSNILLTDDWKAKICGFELSLTVPTNKEIKYDINDVVGSPGYCDPMYWETHFLTKESDIYSFGVILFEILCGRLACPEDFRDGSQFLDVLVKRHFRVARLDEIVFEGIKEQIVLQSIATFRRIAFQCLHEKREKRPTTRDLVTELEKALEFQEAYERREAQLNRNDKELLKFEKSPEIYSSMVKKHIYDLHSKGILLDNDKLEIIQVLQQRKVGSSHLEGE</sequence>
<evidence type="ECO:0000256" key="7">
    <source>
        <dbReference type="ARBA" id="ARBA00022679"/>
    </source>
</evidence>
<evidence type="ECO:0000256" key="15">
    <source>
        <dbReference type="ARBA" id="ARBA00023136"/>
    </source>
</evidence>
<comment type="catalytic activity">
    <reaction evidence="18">
        <text>L-threonyl-[protein] + ATP = O-phospho-L-threonyl-[protein] + ADP + H(+)</text>
        <dbReference type="Rhea" id="RHEA:46608"/>
        <dbReference type="Rhea" id="RHEA-COMP:11060"/>
        <dbReference type="Rhea" id="RHEA-COMP:11605"/>
        <dbReference type="ChEBI" id="CHEBI:15378"/>
        <dbReference type="ChEBI" id="CHEBI:30013"/>
        <dbReference type="ChEBI" id="CHEBI:30616"/>
        <dbReference type="ChEBI" id="CHEBI:61977"/>
        <dbReference type="ChEBI" id="CHEBI:456216"/>
        <dbReference type="EC" id="2.7.11.1"/>
    </reaction>
</comment>
<dbReference type="EC" id="2.7.11.1" evidence="2"/>
<keyword evidence="14" id="KW-1133">Transmembrane helix</keyword>
<evidence type="ECO:0000259" key="21">
    <source>
        <dbReference type="PROSITE" id="PS50011"/>
    </source>
</evidence>
<keyword evidence="7" id="KW-0808">Transferase</keyword>
<dbReference type="InterPro" id="IPR008271">
    <property type="entry name" value="Ser/Thr_kinase_AS"/>
</dbReference>
<dbReference type="GO" id="GO:0009506">
    <property type="term" value="C:plasmodesma"/>
    <property type="evidence" value="ECO:0007669"/>
    <property type="project" value="TreeGrafter"/>
</dbReference>
<dbReference type="InterPro" id="IPR011009">
    <property type="entry name" value="Kinase-like_dom_sf"/>
</dbReference>
<name>A0AAP0D9S9_9ASTR</name>
<feature type="domain" description="Protein kinase" evidence="21">
    <location>
        <begin position="289"/>
        <end position="568"/>
    </location>
</feature>
<keyword evidence="13 20" id="KW-0067">ATP-binding</keyword>
<evidence type="ECO:0000256" key="1">
    <source>
        <dbReference type="ARBA" id="ARBA00004162"/>
    </source>
</evidence>
<evidence type="ECO:0000256" key="13">
    <source>
        <dbReference type="ARBA" id="ARBA00022840"/>
    </source>
</evidence>
<evidence type="ECO:0000256" key="9">
    <source>
        <dbReference type="ARBA" id="ARBA00022729"/>
    </source>
</evidence>
<evidence type="ECO:0000256" key="14">
    <source>
        <dbReference type="ARBA" id="ARBA00022989"/>
    </source>
</evidence>
<keyword evidence="3" id="KW-1003">Cell membrane</keyword>
<dbReference type="PROSITE" id="PS00107">
    <property type="entry name" value="PROTEIN_KINASE_ATP"/>
    <property type="match status" value="2"/>
</dbReference>
<feature type="domain" description="Protein kinase" evidence="21">
    <location>
        <begin position="594"/>
        <end position="898"/>
    </location>
</feature>
<feature type="binding site" evidence="20">
    <location>
        <position position="957"/>
    </location>
    <ligand>
        <name>ATP</name>
        <dbReference type="ChEBI" id="CHEBI:30616"/>
    </ligand>
</feature>
<keyword evidence="6" id="KW-0433">Leucine-rich repeat</keyword>
<evidence type="ECO:0000256" key="10">
    <source>
        <dbReference type="ARBA" id="ARBA00022737"/>
    </source>
</evidence>
<evidence type="ECO:0000256" key="2">
    <source>
        <dbReference type="ARBA" id="ARBA00012513"/>
    </source>
</evidence>
<keyword evidence="10" id="KW-0677">Repeat</keyword>